<sequence>MYWCTSIKGLACRLAKAKAGSGNEPQYSRCYGRYVPSRTFLTIDTPASVSSGCRFPSPNLDQTAPCQSFSGRRSVSLKQQAGP</sequence>
<dbReference type="VEuPathDB" id="FungiDB:PSTT_01346"/>
<dbReference type="AlphaFoldDB" id="A0A2S4W401"/>
<accession>A0A2S4W401</accession>
<dbReference type="EMBL" id="PKSL01000007">
    <property type="protein sequence ID" value="POW16488.1"/>
    <property type="molecule type" value="Genomic_DNA"/>
</dbReference>
<evidence type="ECO:0000256" key="1">
    <source>
        <dbReference type="SAM" id="MobiDB-lite"/>
    </source>
</evidence>
<feature type="region of interest" description="Disordered" evidence="1">
    <location>
        <begin position="64"/>
        <end position="83"/>
    </location>
</feature>
<reference evidence="2" key="1">
    <citation type="submission" date="2017-12" db="EMBL/GenBank/DDBJ databases">
        <title>Gene loss provides genomic basis for host adaptation in cereal stripe rust fungi.</title>
        <authorList>
            <person name="Xia C."/>
        </authorList>
    </citation>
    <scope>NUCLEOTIDE SEQUENCE [LARGE SCALE GENOMIC DNA]</scope>
    <source>
        <strain evidence="2">93-210</strain>
    </source>
</reference>
<evidence type="ECO:0000313" key="3">
    <source>
        <dbReference type="Proteomes" id="UP000239156"/>
    </source>
</evidence>
<dbReference type="Proteomes" id="UP000239156">
    <property type="component" value="Unassembled WGS sequence"/>
</dbReference>
<comment type="caution">
    <text evidence="2">The sequence shown here is derived from an EMBL/GenBank/DDBJ whole genome shotgun (WGS) entry which is preliminary data.</text>
</comment>
<proteinExistence type="predicted"/>
<name>A0A2S4W401_9BASI</name>
<protein>
    <submittedName>
        <fullName evidence="2">Uncharacterized protein</fullName>
    </submittedName>
</protein>
<organism evidence="2 3">
    <name type="scientific">Puccinia striiformis</name>
    <dbReference type="NCBI Taxonomy" id="27350"/>
    <lineage>
        <taxon>Eukaryota</taxon>
        <taxon>Fungi</taxon>
        <taxon>Dikarya</taxon>
        <taxon>Basidiomycota</taxon>
        <taxon>Pucciniomycotina</taxon>
        <taxon>Pucciniomycetes</taxon>
        <taxon>Pucciniales</taxon>
        <taxon>Pucciniaceae</taxon>
        <taxon>Puccinia</taxon>
    </lineage>
</organism>
<gene>
    <name evidence="2" type="ORF">PSTT_01346</name>
</gene>
<evidence type="ECO:0000313" key="2">
    <source>
        <dbReference type="EMBL" id="POW16488.1"/>
    </source>
</evidence>
<keyword evidence="3" id="KW-1185">Reference proteome</keyword>